<dbReference type="EMBL" id="CAXAMN010022729">
    <property type="protein sequence ID" value="CAK9072352.1"/>
    <property type="molecule type" value="Genomic_DNA"/>
</dbReference>
<name>A0ABP0PA43_9DINO</name>
<dbReference type="Proteomes" id="UP001642484">
    <property type="component" value="Unassembled WGS sequence"/>
</dbReference>
<keyword evidence="2" id="KW-1185">Reference proteome</keyword>
<organism evidence="1 2">
    <name type="scientific">Durusdinium trenchii</name>
    <dbReference type="NCBI Taxonomy" id="1381693"/>
    <lineage>
        <taxon>Eukaryota</taxon>
        <taxon>Sar</taxon>
        <taxon>Alveolata</taxon>
        <taxon>Dinophyceae</taxon>
        <taxon>Suessiales</taxon>
        <taxon>Symbiodiniaceae</taxon>
        <taxon>Durusdinium</taxon>
    </lineage>
</organism>
<evidence type="ECO:0000313" key="1">
    <source>
        <dbReference type="EMBL" id="CAK9072352.1"/>
    </source>
</evidence>
<protein>
    <submittedName>
        <fullName evidence="1">Uncharacterized protein</fullName>
    </submittedName>
</protein>
<accession>A0ABP0PA43</accession>
<reference evidence="1 2" key="1">
    <citation type="submission" date="2024-02" db="EMBL/GenBank/DDBJ databases">
        <authorList>
            <person name="Chen Y."/>
            <person name="Shah S."/>
            <person name="Dougan E. K."/>
            <person name="Thang M."/>
            <person name="Chan C."/>
        </authorList>
    </citation>
    <scope>NUCLEOTIDE SEQUENCE [LARGE SCALE GENOMIC DNA]</scope>
</reference>
<proteinExistence type="predicted"/>
<sequence>MLGLAMESEEGPGCFLDVKAFPHFSELLSASEGYARHSGCRFRKGSFSNLPEGDTVLEDRDAAKARAAPAVKEFMEKVEGQTDQALCCELNEAFNILWSESMRSAMVARCQQLDLWPPNPPPEGIDNADCDCSKDTSSIVAMAQRLYNQAQKRDASYTRLLSTASFLADFAYEAGLPTPQFFLTRDPVTEKFETMADEYERTLISPPNNRKRTWWLPWNMTLGLGI</sequence>
<gene>
    <name evidence="1" type="ORF">CCMP2556_LOCUS35595</name>
</gene>
<evidence type="ECO:0000313" key="2">
    <source>
        <dbReference type="Proteomes" id="UP001642484"/>
    </source>
</evidence>
<comment type="caution">
    <text evidence="1">The sequence shown here is derived from an EMBL/GenBank/DDBJ whole genome shotgun (WGS) entry which is preliminary data.</text>
</comment>